<dbReference type="Proteomes" id="UP000076761">
    <property type="component" value="Unassembled WGS sequence"/>
</dbReference>
<reference evidence="2 3" key="1">
    <citation type="journal article" date="2016" name="Mol. Biol. Evol.">
        <title>Comparative Genomics of Early-Diverging Mushroom-Forming Fungi Provides Insights into the Origins of Lignocellulose Decay Capabilities.</title>
        <authorList>
            <person name="Nagy L.G."/>
            <person name="Riley R."/>
            <person name="Tritt A."/>
            <person name="Adam C."/>
            <person name="Daum C."/>
            <person name="Floudas D."/>
            <person name="Sun H."/>
            <person name="Yadav J.S."/>
            <person name="Pangilinan J."/>
            <person name="Larsson K.H."/>
            <person name="Matsuura K."/>
            <person name="Barry K."/>
            <person name="Labutti K."/>
            <person name="Kuo R."/>
            <person name="Ohm R.A."/>
            <person name="Bhattacharya S.S."/>
            <person name="Shirouzu T."/>
            <person name="Yoshinaga Y."/>
            <person name="Martin F.M."/>
            <person name="Grigoriev I.V."/>
            <person name="Hibbett D.S."/>
        </authorList>
    </citation>
    <scope>NUCLEOTIDE SEQUENCE [LARGE SCALE GENOMIC DNA]</scope>
    <source>
        <strain evidence="2 3">HHB14362 ss-1</strain>
    </source>
</reference>
<protein>
    <submittedName>
        <fullName evidence="2">Uncharacterized protein</fullName>
    </submittedName>
</protein>
<dbReference type="EMBL" id="KV425553">
    <property type="protein sequence ID" value="KZT29897.1"/>
    <property type="molecule type" value="Genomic_DNA"/>
</dbReference>
<feature type="compositionally biased region" description="Basic residues" evidence="1">
    <location>
        <begin position="480"/>
        <end position="489"/>
    </location>
</feature>
<dbReference type="OrthoDB" id="3266407at2759"/>
<evidence type="ECO:0000313" key="3">
    <source>
        <dbReference type="Proteomes" id="UP000076761"/>
    </source>
</evidence>
<feature type="compositionally biased region" description="Polar residues" evidence="1">
    <location>
        <begin position="439"/>
        <end position="449"/>
    </location>
</feature>
<proteinExistence type="predicted"/>
<feature type="compositionally biased region" description="Polar residues" evidence="1">
    <location>
        <begin position="265"/>
        <end position="278"/>
    </location>
</feature>
<feature type="compositionally biased region" description="Basic and acidic residues" evidence="1">
    <location>
        <begin position="365"/>
        <end position="377"/>
    </location>
</feature>
<evidence type="ECO:0000313" key="2">
    <source>
        <dbReference type="EMBL" id="KZT29897.1"/>
    </source>
</evidence>
<feature type="region of interest" description="Disordered" evidence="1">
    <location>
        <begin position="249"/>
        <end position="489"/>
    </location>
</feature>
<name>A0A165VMJ3_9AGAM</name>
<sequence>MVTTNDKPIGKRSVCRQLIQGVNVQTLKTGWCPVAQCGFSFAVHEAMDFGILSSAVSLISQGKNAVDEVDANFGDSEDLCQEVVALWDRIDTLIQRCDKQAVKPELRQRLVELQDEVDPLLSKCRQILQWKERRGASVQIILRFQGAKLKRAIKEVRTRLNGLLELYRLEETVSSGMNQDEQIRLLQDLNHTLTDVLLEIKTNRSSNDHDMIPPYLLPPSINIASSSSSHLSEDRATQMAQQILLVDVDQTSNDRHNVNPPRKPSSAQDNRTGSTKITAKTDHRNTGPPEGSGTRKYQDKNTKPAMPKAVFKRGGGKEAARKTVDVKKSTGSGATTGDMASPKEVSKPTGAIKAAAAKKVSAQITEEHKEHAKDNQNKGEIQPNDSGSERRDGWKREAQGSAPWPKEAEKDTKTMSRKPERALSERQPKKQEGQDPAMPTTSIQTTDMPTPTMPRGRGRGGRGEGRSGNRGGGNGQRGRGGGRGRGRSA</sequence>
<organism evidence="2 3">
    <name type="scientific">Neolentinus lepideus HHB14362 ss-1</name>
    <dbReference type="NCBI Taxonomy" id="1314782"/>
    <lineage>
        <taxon>Eukaryota</taxon>
        <taxon>Fungi</taxon>
        <taxon>Dikarya</taxon>
        <taxon>Basidiomycota</taxon>
        <taxon>Agaricomycotina</taxon>
        <taxon>Agaricomycetes</taxon>
        <taxon>Gloeophyllales</taxon>
        <taxon>Gloeophyllaceae</taxon>
        <taxon>Neolentinus</taxon>
    </lineage>
</organism>
<dbReference type="InParanoid" id="A0A165VMJ3"/>
<accession>A0A165VMJ3</accession>
<feature type="compositionally biased region" description="Basic and acidic residues" evidence="1">
    <location>
        <begin position="406"/>
        <end position="433"/>
    </location>
</feature>
<keyword evidence="3" id="KW-1185">Reference proteome</keyword>
<dbReference type="AlphaFoldDB" id="A0A165VMJ3"/>
<feature type="compositionally biased region" description="Gly residues" evidence="1">
    <location>
        <begin position="468"/>
        <end position="479"/>
    </location>
</feature>
<feature type="compositionally biased region" description="Basic and acidic residues" evidence="1">
    <location>
        <begin position="315"/>
        <end position="328"/>
    </location>
</feature>
<gene>
    <name evidence="2" type="ORF">NEOLEDRAFT_1144958</name>
</gene>
<evidence type="ECO:0000256" key="1">
    <source>
        <dbReference type="SAM" id="MobiDB-lite"/>
    </source>
</evidence>
<feature type="compositionally biased region" description="Basic and acidic residues" evidence="1">
    <location>
        <begin position="387"/>
        <end position="398"/>
    </location>
</feature>